<dbReference type="AlphaFoldDB" id="F1T6W7"/>
<organism evidence="1 2">
    <name type="scientific">Fannyhessea vaginae DSM 15829</name>
    <dbReference type="NCBI Taxonomy" id="525256"/>
    <lineage>
        <taxon>Bacteria</taxon>
        <taxon>Bacillati</taxon>
        <taxon>Actinomycetota</taxon>
        <taxon>Coriobacteriia</taxon>
        <taxon>Coriobacteriales</taxon>
        <taxon>Atopobiaceae</taxon>
        <taxon>Fannyhessea</taxon>
    </lineage>
</organism>
<sequence length="63" mass="7454">MPYTFKQKLTILPTKIDTLQQTPRVKAPILSINERYPYTKQQMLDIKTAALCSVCTYKKYYTY</sequence>
<keyword evidence="2" id="KW-1185">Reference proteome</keyword>
<reference evidence="1 2" key="1">
    <citation type="submission" date="2011-02" db="EMBL/GenBank/DDBJ databases">
        <authorList>
            <person name="Muzny D."/>
            <person name="Qin X."/>
            <person name="Buhay C."/>
            <person name="Dugan-Rocha S."/>
            <person name="Ding Y."/>
            <person name="Chen G."/>
            <person name="Hawes A."/>
            <person name="Holder M."/>
            <person name="Jhangiani S."/>
            <person name="Johnson A."/>
            <person name="Khan Z."/>
            <person name="Li Z."/>
            <person name="Liu W."/>
            <person name="Liu X."/>
            <person name="Perez L."/>
            <person name="Shen H."/>
            <person name="Wang Q."/>
            <person name="Watt J."/>
            <person name="Xi L."/>
            <person name="Xin Y."/>
            <person name="Zhou J."/>
            <person name="Deng J."/>
            <person name="Jiang H."/>
            <person name="Liu Y."/>
            <person name="Qu J."/>
            <person name="Song X.-Z."/>
            <person name="Zhang L."/>
            <person name="Villasana D."/>
            <person name="Johnson A."/>
            <person name="Liu J."/>
            <person name="Liyanage D."/>
            <person name="Lorensuhewa L."/>
            <person name="Robinson T."/>
            <person name="Song A."/>
            <person name="Song B.-B."/>
            <person name="Dinh H."/>
            <person name="Thornton R."/>
            <person name="Coyle M."/>
            <person name="Francisco L."/>
            <person name="Jackson L."/>
            <person name="Javaid M."/>
            <person name="Korchina V."/>
            <person name="Kovar C."/>
            <person name="Mata R."/>
            <person name="Mathew T."/>
            <person name="Ngo R."/>
            <person name="Nguyen L."/>
            <person name="Nguyen N."/>
            <person name="Okwuonu G."/>
            <person name="Ongeri F."/>
            <person name="Pham C."/>
            <person name="Simmons D."/>
            <person name="Wilczek-Boney K."/>
            <person name="Hale W."/>
            <person name="Jakkamsetti A."/>
            <person name="Pham P."/>
            <person name="Ruth R."/>
            <person name="San Lucas F."/>
            <person name="Warren J."/>
            <person name="Zhang J."/>
            <person name="Zhao Z."/>
            <person name="Zhou C."/>
            <person name="Zhu D."/>
            <person name="Lee S."/>
            <person name="Bess C."/>
            <person name="Blankenburg K."/>
            <person name="Forbes L."/>
            <person name="Fu Q."/>
            <person name="Gubbala S."/>
            <person name="Hirani K."/>
            <person name="Jayaseelan J.C."/>
            <person name="Lara F."/>
            <person name="Munidasa M."/>
            <person name="Palculict T."/>
            <person name="Patil S."/>
            <person name="Pu L.-L."/>
            <person name="Saada N."/>
            <person name="Tang L."/>
            <person name="Weissenberger G."/>
            <person name="Zhu Y."/>
            <person name="Hemphill L."/>
            <person name="Shang Y."/>
            <person name="Youmans B."/>
            <person name="Ayvaz T."/>
            <person name="Ross M."/>
            <person name="Santibanez J."/>
            <person name="Aqrawi P."/>
            <person name="Gross S."/>
            <person name="Joshi V."/>
            <person name="Fowler G."/>
            <person name="Nazareth L."/>
            <person name="Reid J."/>
            <person name="Worley K."/>
            <person name="Petrosino J."/>
            <person name="Highlander S."/>
            <person name="Gibbs R."/>
        </authorList>
    </citation>
    <scope>NUCLEOTIDE SEQUENCE [LARGE SCALE GENOMIC DNA]</scope>
    <source>
        <strain evidence="1 2">DSM 15829</strain>
    </source>
</reference>
<evidence type="ECO:0000313" key="1">
    <source>
        <dbReference type="EMBL" id="EGF22696.1"/>
    </source>
</evidence>
<dbReference type="EMBL" id="ACGK02000005">
    <property type="protein sequence ID" value="EGF22696.1"/>
    <property type="molecule type" value="Genomic_DNA"/>
</dbReference>
<name>F1T6W7_9ACTN</name>
<evidence type="ECO:0000313" key="2">
    <source>
        <dbReference type="Proteomes" id="UP000005947"/>
    </source>
</evidence>
<proteinExistence type="predicted"/>
<dbReference type="Proteomes" id="UP000005947">
    <property type="component" value="Unassembled WGS sequence"/>
</dbReference>
<comment type="caution">
    <text evidence="1">The sequence shown here is derived from an EMBL/GenBank/DDBJ whole genome shotgun (WGS) entry which is preliminary data.</text>
</comment>
<accession>F1T6W7</accession>
<protein>
    <submittedName>
        <fullName evidence="1">Uncharacterized protein</fullName>
    </submittedName>
</protein>
<gene>
    <name evidence="1" type="ORF">HMPREF0091_11203</name>
</gene>